<dbReference type="RefSeq" id="WP_150679620.1">
    <property type="nucleotide sequence ID" value="NZ_CABPSK010000002.1"/>
</dbReference>
<dbReference type="GeneID" id="300404332"/>
<evidence type="ECO:0000313" key="1">
    <source>
        <dbReference type="EMBL" id="VVE04457.1"/>
    </source>
</evidence>
<organism evidence="1 2">
    <name type="scientific">Pandoraea pneumonica</name>
    <dbReference type="NCBI Taxonomy" id="2508299"/>
    <lineage>
        <taxon>Bacteria</taxon>
        <taxon>Pseudomonadati</taxon>
        <taxon>Pseudomonadota</taxon>
        <taxon>Betaproteobacteria</taxon>
        <taxon>Burkholderiales</taxon>
        <taxon>Burkholderiaceae</taxon>
        <taxon>Pandoraea</taxon>
    </lineage>
</organism>
<sequence length="112" mass="12339">MTDDGFAFLVPTLEAELPDDVGAFFQVRSLAGLAPFWILEYVHGHLTLMLSMPDDAPLPAVRFGEHSVDGELWLCCPARYRSQGVQLIHASNVSPTRAAIVALVERFLNESL</sequence>
<dbReference type="OrthoDB" id="8942447at2"/>
<gene>
    <name evidence="1" type="ORF">PPN31114_02302</name>
</gene>
<dbReference type="AlphaFoldDB" id="A0A5E4UWZ0"/>
<dbReference type="Proteomes" id="UP000366945">
    <property type="component" value="Unassembled WGS sequence"/>
</dbReference>
<keyword evidence="2" id="KW-1185">Reference proteome</keyword>
<protein>
    <submittedName>
        <fullName evidence="1">Uncharacterized protein</fullName>
    </submittedName>
</protein>
<reference evidence="1 2" key="1">
    <citation type="submission" date="2019-08" db="EMBL/GenBank/DDBJ databases">
        <authorList>
            <person name="Peeters C."/>
        </authorList>
    </citation>
    <scope>NUCLEOTIDE SEQUENCE [LARGE SCALE GENOMIC DNA]</scope>
    <source>
        <strain evidence="1 2">LMG 31114</strain>
    </source>
</reference>
<name>A0A5E4UWZ0_9BURK</name>
<dbReference type="EMBL" id="CABPSK010000002">
    <property type="protein sequence ID" value="VVE04457.1"/>
    <property type="molecule type" value="Genomic_DNA"/>
</dbReference>
<accession>A0A5E4UWZ0</accession>
<evidence type="ECO:0000313" key="2">
    <source>
        <dbReference type="Proteomes" id="UP000366945"/>
    </source>
</evidence>
<proteinExistence type="predicted"/>